<dbReference type="InterPro" id="IPR018723">
    <property type="entry name" value="DUF2254_membrane"/>
</dbReference>
<sequence length="436" mass="47019">MGPLRRIVERFWFLPGVMCLAAVALSELLITLDTHLDEPVRSSWSRVLFYRVGESGTRDILGTIATATLGVAGTTFSITMAVLALTSSSYGPRLVRNFMADRANQMVLGVFVATFLYSLLVLRSVGGSGGVPEGGSFVPHLAVNAAIVLALANVAAMVYFIHHISDSIQISTLSGGVRTDLHRVIDRTFPAAPPGDPSTELGDPPLPLRARVTAREDGYLQVVRHQSLLKLARRQGFEAVLLVRPGQYVMNGTPMLALHATRDIEPDAVDKARRLLEIDNARSPHQDIDFAVQQLTEMAVRALSPGTNDPNTAINALDDLSSGLATLASRPVPSGVLRDEQGVVRVRLDVPDPVQIVTDVLDRLRWHASASPSVMHAALTLIERVGARAHAPALVVALTSQIGLLRDAFVTAGHHAHDVDRFDLRAVSVSQNMPHC</sequence>
<feature type="transmembrane region" description="Helical" evidence="1">
    <location>
        <begin position="12"/>
        <end position="32"/>
    </location>
</feature>
<protein>
    <submittedName>
        <fullName evidence="2">DUF2254 domain-containing protein</fullName>
    </submittedName>
</protein>
<dbReference type="Proteomes" id="UP001501326">
    <property type="component" value="Unassembled WGS sequence"/>
</dbReference>
<feature type="transmembrane region" description="Helical" evidence="1">
    <location>
        <begin position="137"/>
        <end position="161"/>
    </location>
</feature>
<keyword evidence="1" id="KW-0472">Membrane</keyword>
<keyword evidence="1" id="KW-0812">Transmembrane</keyword>
<accession>A0ABN3URK3</accession>
<keyword evidence="3" id="KW-1185">Reference proteome</keyword>
<evidence type="ECO:0000313" key="2">
    <source>
        <dbReference type="EMBL" id="GAA2737664.1"/>
    </source>
</evidence>
<feature type="transmembrane region" description="Helical" evidence="1">
    <location>
        <begin position="60"/>
        <end position="85"/>
    </location>
</feature>
<feature type="transmembrane region" description="Helical" evidence="1">
    <location>
        <begin position="106"/>
        <end position="125"/>
    </location>
</feature>
<reference evidence="2 3" key="1">
    <citation type="journal article" date="2019" name="Int. J. Syst. Evol. Microbiol.">
        <title>The Global Catalogue of Microorganisms (GCM) 10K type strain sequencing project: providing services to taxonomists for standard genome sequencing and annotation.</title>
        <authorList>
            <consortium name="The Broad Institute Genomics Platform"/>
            <consortium name="The Broad Institute Genome Sequencing Center for Infectious Disease"/>
            <person name="Wu L."/>
            <person name="Ma J."/>
        </authorList>
    </citation>
    <scope>NUCLEOTIDE SEQUENCE [LARGE SCALE GENOMIC DNA]</scope>
    <source>
        <strain evidence="2 3">JCM 16378</strain>
    </source>
</reference>
<name>A0ABN3URK3_9MICO</name>
<proteinExistence type="predicted"/>
<keyword evidence="1" id="KW-1133">Transmembrane helix</keyword>
<dbReference type="Pfam" id="PF10011">
    <property type="entry name" value="DUF2254"/>
    <property type="match status" value="1"/>
</dbReference>
<gene>
    <name evidence="2" type="ORF">GCM10009867_25720</name>
</gene>
<organism evidence="2 3">
    <name type="scientific">Pedococcus aerophilus</name>
    <dbReference type="NCBI Taxonomy" id="436356"/>
    <lineage>
        <taxon>Bacteria</taxon>
        <taxon>Bacillati</taxon>
        <taxon>Actinomycetota</taxon>
        <taxon>Actinomycetes</taxon>
        <taxon>Micrococcales</taxon>
        <taxon>Intrasporangiaceae</taxon>
        <taxon>Pedococcus</taxon>
    </lineage>
</organism>
<dbReference type="EMBL" id="BAAARN010000003">
    <property type="protein sequence ID" value="GAA2737664.1"/>
    <property type="molecule type" value="Genomic_DNA"/>
</dbReference>
<evidence type="ECO:0000256" key="1">
    <source>
        <dbReference type="SAM" id="Phobius"/>
    </source>
</evidence>
<comment type="caution">
    <text evidence="2">The sequence shown here is derived from an EMBL/GenBank/DDBJ whole genome shotgun (WGS) entry which is preliminary data.</text>
</comment>
<dbReference type="RefSeq" id="WP_344194020.1">
    <property type="nucleotide sequence ID" value="NZ_BAAARN010000003.1"/>
</dbReference>
<evidence type="ECO:0000313" key="3">
    <source>
        <dbReference type="Proteomes" id="UP001501326"/>
    </source>
</evidence>